<dbReference type="InterPro" id="IPR000182">
    <property type="entry name" value="GNAT_dom"/>
</dbReference>
<sequence length="502" mass="56491">MKVVFRVDASLLIGSGHVMRCLVLANELRRKGHEILFACTPLTGDMRSFILERGFDVLALPEPREVMKPAHDADYEAWLQKSVDADADDFLRAVSAADLVITDHYAIGEPWQKRVKASLGCRLLAIDDLARHHRADLILDQTLGREQAAYAESKTRVLVGSEYALLQRGFSSQREAALGRALSEDRPKVLVSMGGIDAPNATLKVLESLCHPQIDAEITVLLSPRAPHFHKVKAWCALHSQVTHQEFVEDMASLMLAHDVAIGAPGTTSWERACLGLPSIIVPLAENQQLICQQLVKRHAALQVDIDVIPQRLADEYQKLLKQWSQIKDTNLALCDGRGARRVVFEIEQLLGEEKEGISLVRALPEDIALIYEWQCHPETRKHALTPNIPTWDEHHAWMSRKLRSVTDYYYMVVERANEGQKVGAVRLDRMRPGHYLVSIFVDPQNYGKGIAYKALRAIDAIHPDVTLHATVLKANIASQRLFQKADYQQVDEETYIRQPID</sequence>
<dbReference type="NCBIfam" id="TIGR03590">
    <property type="entry name" value="PseG"/>
    <property type="match status" value="1"/>
</dbReference>
<evidence type="ECO:0000313" key="4">
    <source>
        <dbReference type="EMBL" id="KGK10139.1"/>
    </source>
</evidence>
<dbReference type="Gene3D" id="3.40.630.30">
    <property type="match status" value="1"/>
</dbReference>
<dbReference type="AlphaFoldDB" id="A0A099LR51"/>
<name>A0A099LR51_9VIBR</name>
<evidence type="ECO:0000259" key="3">
    <source>
        <dbReference type="PROSITE" id="PS51186"/>
    </source>
</evidence>
<dbReference type="Pfam" id="PF13302">
    <property type="entry name" value="Acetyltransf_3"/>
    <property type="match status" value="1"/>
</dbReference>
<accession>A0A099LR51</accession>
<dbReference type="PANTHER" id="PTHR21015:SF22">
    <property type="entry name" value="GLYCOSYLTRANSFERASE"/>
    <property type="match status" value="1"/>
</dbReference>
<feature type="binding site" evidence="2">
    <location>
        <position position="271"/>
    </location>
    <ligand>
        <name>substrate</name>
    </ligand>
</feature>
<dbReference type="InterPro" id="IPR020023">
    <property type="entry name" value="PseG"/>
</dbReference>
<dbReference type="RefSeq" id="WP_039422795.1">
    <property type="nucleotide sequence ID" value="NZ_CP061845.1"/>
</dbReference>
<dbReference type="Proteomes" id="UP000029994">
    <property type="component" value="Unassembled WGS sequence"/>
</dbReference>
<evidence type="ECO:0000313" key="5">
    <source>
        <dbReference type="Proteomes" id="UP000029994"/>
    </source>
</evidence>
<keyword evidence="4" id="KW-0808">Transferase</keyword>
<protein>
    <submittedName>
        <fullName evidence="4">Acetylneuraminate cytidylyltransferase</fullName>
    </submittedName>
</protein>
<dbReference type="InterPro" id="IPR016181">
    <property type="entry name" value="Acyl_CoA_acyltransferase"/>
</dbReference>
<dbReference type="GO" id="GO:0016779">
    <property type="term" value="F:nucleotidyltransferase activity"/>
    <property type="evidence" value="ECO:0007669"/>
    <property type="project" value="UniProtKB-KW"/>
</dbReference>
<dbReference type="PROSITE" id="PS51186">
    <property type="entry name" value="GNAT"/>
    <property type="match status" value="1"/>
</dbReference>
<evidence type="ECO:0000256" key="2">
    <source>
        <dbReference type="PIRSR" id="PIRSR620023-2"/>
    </source>
</evidence>
<dbReference type="GO" id="GO:0016758">
    <property type="term" value="F:hexosyltransferase activity"/>
    <property type="evidence" value="ECO:0007669"/>
    <property type="project" value="InterPro"/>
</dbReference>
<dbReference type="PANTHER" id="PTHR21015">
    <property type="entry name" value="UDP-N-ACETYLGLUCOSAMINE--N-ACETYLMURAMYL-(PENTAPEPTIDE) PYROPHOSPHORYL-UNDECAPRENOL N-ACETYLGLUCOSAMINE TRANSFERASE 1"/>
    <property type="match status" value="1"/>
</dbReference>
<dbReference type="GO" id="GO:0016747">
    <property type="term" value="F:acyltransferase activity, transferring groups other than amino-acyl groups"/>
    <property type="evidence" value="ECO:0007669"/>
    <property type="project" value="InterPro"/>
</dbReference>
<gene>
    <name evidence="4" type="ORF">EA26_01950</name>
</gene>
<dbReference type="SUPFAM" id="SSF53756">
    <property type="entry name" value="UDP-Glycosyltransferase/glycogen phosphorylase"/>
    <property type="match status" value="1"/>
</dbReference>
<proteinExistence type="predicted"/>
<dbReference type="SUPFAM" id="SSF55729">
    <property type="entry name" value="Acyl-CoA N-acyltransferases (Nat)"/>
    <property type="match status" value="1"/>
</dbReference>
<dbReference type="InterPro" id="IPR007235">
    <property type="entry name" value="Glyco_trans_28_C"/>
</dbReference>
<organism evidence="4 5">
    <name type="scientific">Vibrio navarrensis</name>
    <dbReference type="NCBI Taxonomy" id="29495"/>
    <lineage>
        <taxon>Bacteria</taxon>
        <taxon>Pseudomonadati</taxon>
        <taxon>Pseudomonadota</taxon>
        <taxon>Gammaproteobacteria</taxon>
        <taxon>Vibrionales</taxon>
        <taxon>Vibrionaceae</taxon>
        <taxon>Vibrio</taxon>
    </lineage>
</organism>
<dbReference type="EMBL" id="JMCG01000001">
    <property type="protein sequence ID" value="KGK10139.1"/>
    <property type="molecule type" value="Genomic_DNA"/>
</dbReference>
<feature type="active site" description="Proton acceptor" evidence="1">
    <location>
        <position position="17"/>
    </location>
</feature>
<comment type="caution">
    <text evidence="4">The sequence shown here is derived from an EMBL/GenBank/DDBJ whole genome shotgun (WGS) entry which is preliminary data.</text>
</comment>
<dbReference type="Gene3D" id="3.40.50.2000">
    <property type="entry name" value="Glycogen Phosphorylase B"/>
    <property type="match status" value="1"/>
</dbReference>
<dbReference type="GeneID" id="43681973"/>
<dbReference type="eggNOG" id="COG3980">
    <property type="taxonomic scope" value="Bacteria"/>
</dbReference>
<dbReference type="Pfam" id="PF04101">
    <property type="entry name" value="Glyco_tran_28_C"/>
    <property type="match status" value="1"/>
</dbReference>
<keyword evidence="4" id="KW-0548">Nucleotidyltransferase</keyword>
<reference evidence="4 5" key="1">
    <citation type="submission" date="2014-04" db="EMBL/GenBank/DDBJ databases">
        <title>Genome sequencing of Vibrio navarrensis strains.</title>
        <authorList>
            <person name="Gladney L.M."/>
            <person name="Katz L.S."/>
            <person name="Marino-Ramirez L."/>
            <person name="Jordan I.K."/>
        </authorList>
    </citation>
    <scope>NUCLEOTIDE SEQUENCE [LARGE SCALE GENOMIC DNA]</scope>
    <source>
        <strain evidence="4 5">ATCC 51183</strain>
    </source>
</reference>
<feature type="domain" description="N-acetyltransferase" evidence="3">
    <location>
        <begin position="358"/>
        <end position="502"/>
    </location>
</feature>
<dbReference type="STRING" id="29495.EA26_01950"/>
<dbReference type="Gene3D" id="3.40.50.11190">
    <property type="match status" value="1"/>
</dbReference>
<evidence type="ECO:0000256" key="1">
    <source>
        <dbReference type="PIRSR" id="PIRSR620023-1"/>
    </source>
</evidence>
<dbReference type="eggNOG" id="COG1670">
    <property type="taxonomic scope" value="Bacteria"/>
</dbReference>
<keyword evidence="5" id="KW-1185">Reference proteome</keyword>